<evidence type="ECO:0000256" key="4">
    <source>
        <dbReference type="ARBA" id="ARBA00022679"/>
    </source>
</evidence>
<dbReference type="PROSITE" id="PS00633">
    <property type="entry name" value="BROMODOMAIN_1"/>
    <property type="match status" value="1"/>
</dbReference>
<dbReference type="InterPro" id="IPR000182">
    <property type="entry name" value="GNAT_dom"/>
</dbReference>
<reference evidence="16" key="1">
    <citation type="submission" date="2015-01" db="EMBL/GenBank/DDBJ databases">
        <title>The Genome Sequence of Cryptococcus gattii CA1280.</title>
        <authorList>
            <consortium name="The Broad Institute Genomics Platform"/>
            <person name="Cuomo C."/>
            <person name="Litvintseva A."/>
            <person name="Chen Y."/>
            <person name="Heitman J."/>
            <person name="Sun S."/>
            <person name="Springer D."/>
            <person name="Dromer F."/>
            <person name="Young S."/>
            <person name="Zeng Q."/>
            <person name="Gargeya S."/>
            <person name="Abouelleil A."/>
            <person name="Alvarado L."/>
            <person name="Chapman S.B."/>
            <person name="Gainer-Dewar J."/>
            <person name="Goldberg J."/>
            <person name="Griggs A."/>
            <person name="Gujja S."/>
            <person name="Hansen M."/>
            <person name="Howarth C."/>
            <person name="Imamovic A."/>
            <person name="Larimer J."/>
            <person name="Murphy C."/>
            <person name="Naylor J."/>
            <person name="Pearson M."/>
            <person name="Priest M."/>
            <person name="Roberts A."/>
            <person name="Saif S."/>
            <person name="Shea T."/>
            <person name="Sykes S."/>
            <person name="Wortman J."/>
            <person name="Nusbaum C."/>
            <person name="Birren B."/>
        </authorList>
    </citation>
    <scope>NUCLEOTIDE SEQUENCE [LARGE SCALE GENOMIC DNA]</scope>
    <source>
        <strain evidence="16">CA1280</strain>
    </source>
</reference>
<dbReference type="Pfam" id="PF00439">
    <property type="entry name" value="Bromodomain"/>
    <property type="match status" value="1"/>
</dbReference>
<dbReference type="SUPFAM" id="SSF55729">
    <property type="entry name" value="Acyl-CoA N-acyltransferases (Nat)"/>
    <property type="match status" value="1"/>
</dbReference>
<keyword evidence="7 12" id="KW-0103">Bromodomain</keyword>
<feature type="compositionally biased region" description="Acidic residues" evidence="13">
    <location>
        <begin position="68"/>
        <end position="83"/>
    </location>
</feature>
<dbReference type="Gene3D" id="1.20.920.10">
    <property type="entry name" value="Bromodomain-like"/>
    <property type="match status" value="1"/>
</dbReference>
<evidence type="ECO:0000259" key="14">
    <source>
        <dbReference type="PROSITE" id="PS50014"/>
    </source>
</evidence>
<feature type="compositionally biased region" description="Acidic residues" evidence="13">
    <location>
        <begin position="366"/>
        <end position="381"/>
    </location>
</feature>
<comment type="similarity">
    <text evidence="2">Belongs to the acetyltransferase family. GCN5 subfamily.</text>
</comment>
<dbReference type="HOGENOM" id="CLU_015741_4_0_1"/>
<name>A0A0D0TUX8_CRYGA</name>
<dbReference type="PRINTS" id="PR00503">
    <property type="entry name" value="BROMODOMAIN"/>
</dbReference>
<dbReference type="SUPFAM" id="SSF47370">
    <property type="entry name" value="Bromodomain"/>
    <property type="match status" value="1"/>
</dbReference>
<feature type="region of interest" description="Disordered" evidence="13">
    <location>
        <begin position="139"/>
        <end position="177"/>
    </location>
</feature>
<organism evidence="16">
    <name type="scientific">Cryptococcus bacillisporus CA1280</name>
    <dbReference type="NCBI Taxonomy" id="1296109"/>
    <lineage>
        <taxon>Eukaryota</taxon>
        <taxon>Fungi</taxon>
        <taxon>Dikarya</taxon>
        <taxon>Basidiomycota</taxon>
        <taxon>Agaricomycotina</taxon>
        <taxon>Tremellomycetes</taxon>
        <taxon>Tremellales</taxon>
        <taxon>Cryptococcaceae</taxon>
        <taxon>Cryptococcus</taxon>
        <taxon>Cryptococcus gattii species complex</taxon>
    </lineage>
</organism>
<evidence type="ECO:0000256" key="2">
    <source>
        <dbReference type="ARBA" id="ARBA00008607"/>
    </source>
</evidence>
<feature type="region of interest" description="Disordered" evidence="13">
    <location>
        <begin position="254"/>
        <end position="399"/>
    </location>
</feature>
<evidence type="ECO:0000256" key="6">
    <source>
        <dbReference type="ARBA" id="ARBA00023015"/>
    </source>
</evidence>
<protein>
    <recommendedName>
        <fullName evidence="3">histone acetyltransferase</fullName>
        <ecNumber evidence="3">2.3.1.48</ecNumber>
    </recommendedName>
</protein>
<evidence type="ECO:0000256" key="10">
    <source>
        <dbReference type="ARBA" id="ARBA00023242"/>
    </source>
</evidence>
<evidence type="ECO:0000259" key="15">
    <source>
        <dbReference type="PROSITE" id="PS51186"/>
    </source>
</evidence>
<keyword evidence="4 16" id="KW-0808">Transferase</keyword>
<dbReference type="PANTHER" id="PTHR45750:SF3">
    <property type="entry name" value="HISTONE ACETYLTRANSFERASE"/>
    <property type="match status" value="1"/>
</dbReference>
<gene>
    <name evidence="16" type="ORF">I312_00346</name>
</gene>
<dbReference type="EMBL" id="KN847973">
    <property type="protein sequence ID" value="KIR50407.1"/>
    <property type="molecule type" value="Genomic_DNA"/>
</dbReference>
<accession>A0A0D0TUX8</accession>
<keyword evidence="8" id="KW-0010">Activator</keyword>
<feature type="domain" description="N-acetyltransferase" evidence="15">
    <location>
        <begin position="460"/>
        <end position="602"/>
    </location>
</feature>
<dbReference type="EC" id="2.3.1.48" evidence="3"/>
<dbReference type="InterPro" id="IPR037800">
    <property type="entry name" value="GCN5"/>
</dbReference>
<keyword evidence="9" id="KW-0804">Transcription</keyword>
<evidence type="ECO:0000256" key="12">
    <source>
        <dbReference type="PROSITE-ProRule" id="PRU00035"/>
    </source>
</evidence>
<dbReference type="InterPro" id="IPR018359">
    <property type="entry name" value="Bromodomain_CS"/>
</dbReference>
<dbReference type="PROSITE" id="PS51186">
    <property type="entry name" value="GNAT"/>
    <property type="match status" value="1"/>
</dbReference>
<feature type="compositionally biased region" description="Acidic residues" evidence="13">
    <location>
        <begin position="148"/>
        <end position="171"/>
    </location>
</feature>
<evidence type="ECO:0000256" key="5">
    <source>
        <dbReference type="ARBA" id="ARBA00022853"/>
    </source>
</evidence>
<evidence type="ECO:0000256" key="11">
    <source>
        <dbReference type="ARBA" id="ARBA00023315"/>
    </source>
</evidence>
<feature type="compositionally biased region" description="Low complexity" evidence="13">
    <location>
        <begin position="10"/>
        <end position="43"/>
    </location>
</feature>
<keyword evidence="10" id="KW-0539">Nucleus</keyword>
<keyword evidence="6" id="KW-0805">Transcription regulation</keyword>
<dbReference type="GO" id="GO:0000123">
    <property type="term" value="C:histone acetyltransferase complex"/>
    <property type="evidence" value="ECO:0007669"/>
    <property type="project" value="TreeGrafter"/>
</dbReference>
<dbReference type="Pfam" id="PF00583">
    <property type="entry name" value="Acetyltransf_1"/>
    <property type="match status" value="1"/>
</dbReference>
<dbReference type="CDD" id="cd04301">
    <property type="entry name" value="NAT_SF"/>
    <property type="match status" value="1"/>
</dbReference>
<evidence type="ECO:0000256" key="8">
    <source>
        <dbReference type="ARBA" id="ARBA00023159"/>
    </source>
</evidence>
<dbReference type="AlphaFoldDB" id="A0A0D0TUX8"/>
<evidence type="ECO:0000313" key="16">
    <source>
        <dbReference type="EMBL" id="KIR50407.1"/>
    </source>
</evidence>
<feature type="domain" description="Bromo" evidence="14">
    <location>
        <begin position="703"/>
        <end position="773"/>
    </location>
</feature>
<dbReference type="CDD" id="cd05509">
    <property type="entry name" value="Bromo_gcn5_like"/>
    <property type="match status" value="1"/>
</dbReference>
<dbReference type="InterPro" id="IPR016181">
    <property type="entry name" value="Acyl_CoA_acyltransferase"/>
</dbReference>
<dbReference type="GO" id="GO:0005634">
    <property type="term" value="C:nucleus"/>
    <property type="evidence" value="ECO:0007669"/>
    <property type="project" value="UniProtKB-SubCell"/>
</dbReference>
<evidence type="ECO:0000256" key="7">
    <source>
        <dbReference type="ARBA" id="ARBA00023117"/>
    </source>
</evidence>
<dbReference type="OrthoDB" id="1937912at2759"/>
<dbReference type="GO" id="GO:0045944">
    <property type="term" value="P:positive regulation of transcription by RNA polymerase II"/>
    <property type="evidence" value="ECO:0007669"/>
    <property type="project" value="TreeGrafter"/>
</dbReference>
<dbReference type="SMART" id="SM00297">
    <property type="entry name" value="BROMO"/>
    <property type="match status" value="1"/>
</dbReference>
<dbReference type="GO" id="GO:0010484">
    <property type="term" value="F:histone H3 acetyltransferase activity"/>
    <property type="evidence" value="ECO:0007669"/>
    <property type="project" value="TreeGrafter"/>
</dbReference>
<evidence type="ECO:0000256" key="13">
    <source>
        <dbReference type="SAM" id="MobiDB-lite"/>
    </source>
</evidence>
<sequence>MAPKSRRATNSKAKATSTSAISPPDHSSPARSRGGSSSLSPIRSPKEDSDLDDSERDPKTNDSGLKAEDEELTDAPDRDEDLEEVHACPDNITFRYPSPVPDFNVLGQHEKAFKVARFLQCTAPSCACTGLMPPAGRTIKITKHGTSNDEDEDDEDEDDDVSMEDAENPSEFEDRKAEWRTKEGWWRICGKCGHGWENGGHVWGDDVPPKERTRRGKVVGRIEEILEDENKLIEFPTPESESISSLLKQLHEFVPPPAGKTTISGLPPPVDLSTPDDDTQGDHSDHERPRKRQRRASESTSSDIEEEHHRVQGKRKPGKGPAKGAKPRIPRTVVRGAHGFIPMATDPDGNQHVEGHLPISAGGAGADEDFEEEEEEEEEKEELSTAKRPELDETERKRRTEIKVKEKEREEELVSRLAAGVNPEDGEGAVEIWEGIELQKLPLRPAAIEQANREIMLPVVSSRNPTPVATILLVGLKNVFQRQLPKMPREYITRLVLDKNHISMAIVKRGYRVVGGICYRPFEARGFAEIVFCAVDSSEQIKGYGSHLMNSLKDHVRKAHPTINVFLTYADNYAVGYFKKQGFTKEISYPRERWVGYIKDYEGGTIMQGQMLPKVKYMEVHQMLADQKAAIIAKIKTLTKSHIIHPGLQIFKERQPDEEIKLTKEQVPGLAESGWNPDLDDIVRQPKRNPYHVLLQHVLNDLQNEPSAWPFVKPVDSSVVADYYDVIKNPMDLSTMEHKLENNHYESIEGFVADVKLMCANCRQYNGEKSTYTKQANLLEKALDRILKKRKSVLTD</sequence>
<evidence type="ECO:0000256" key="1">
    <source>
        <dbReference type="ARBA" id="ARBA00004123"/>
    </source>
</evidence>
<keyword evidence="5" id="KW-0156">Chromatin regulator</keyword>
<evidence type="ECO:0000256" key="9">
    <source>
        <dbReference type="ARBA" id="ARBA00023163"/>
    </source>
</evidence>
<dbReference type="PANTHER" id="PTHR45750">
    <property type="entry name" value="GH11602P"/>
    <property type="match status" value="1"/>
</dbReference>
<feature type="compositionally biased region" description="Basic and acidic residues" evidence="13">
    <location>
        <begin position="382"/>
        <end position="399"/>
    </location>
</feature>
<dbReference type="InterPro" id="IPR001487">
    <property type="entry name" value="Bromodomain"/>
</dbReference>
<comment type="subcellular location">
    <subcellularLocation>
        <location evidence="1">Nucleus</location>
    </subcellularLocation>
</comment>
<dbReference type="InterPro" id="IPR036427">
    <property type="entry name" value="Bromodomain-like_sf"/>
</dbReference>
<keyword evidence="11" id="KW-0012">Acyltransferase</keyword>
<dbReference type="PROSITE" id="PS50014">
    <property type="entry name" value="BROMODOMAIN_2"/>
    <property type="match status" value="1"/>
</dbReference>
<feature type="region of interest" description="Disordered" evidence="13">
    <location>
        <begin position="1"/>
        <end position="85"/>
    </location>
</feature>
<proteinExistence type="inferred from homology"/>
<evidence type="ECO:0000256" key="3">
    <source>
        <dbReference type="ARBA" id="ARBA00013184"/>
    </source>
</evidence>
<dbReference type="Gene3D" id="3.40.630.30">
    <property type="match status" value="1"/>
</dbReference>